<dbReference type="InterPro" id="IPR000182">
    <property type="entry name" value="GNAT_dom"/>
</dbReference>
<dbReference type="CDD" id="cd04301">
    <property type="entry name" value="NAT_SF"/>
    <property type="match status" value="1"/>
</dbReference>
<dbReference type="SUPFAM" id="SSF55729">
    <property type="entry name" value="Acyl-CoA N-acyltransferases (Nat)"/>
    <property type="match status" value="1"/>
</dbReference>
<dbReference type="AlphaFoldDB" id="E0XUJ6"/>
<dbReference type="PANTHER" id="PTHR43451:SF1">
    <property type="entry name" value="ACETYLTRANSFERASE"/>
    <property type="match status" value="1"/>
</dbReference>
<dbReference type="EMBL" id="GU474881">
    <property type="protein sequence ID" value="ADI18087.1"/>
    <property type="molecule type" value="Genomic_DNA"/>
</dbReference>
<dbReference type="PANTHER" id="PTHR43451">
    <property type="entry name" value="ACETYLTRANSFERASE (GNAT) FAMILY PROTEIN"/>
    <property type="match status" value="1"/>
</dbReference>
<evidence type="ECO:0000259" key="1">
    <source>
        <dbReference type="PROSITE" id="PS51186"/>
    </source>
</evidence>
<dbReference type="InterPro" id="IPR052564">
    <property type="entry name" value="N-acetyltrans/Recomb-assoc"/>
</dbReference>
<accession>E0XUJ6</accession>
<reference evidence="2" key="1">
    <citation type="journal article" date="2011" name="Environ. Microbiol.">
        <title>Time-series analyses of Monterey Bay coastal microbial picoplankton using a 'genome proxy' microarray.</title>
        <authorList>
            <person name="Rich V.I."/>
            <person name="Pham V.D."/>
            <person name="Eppley J."/>
            <person name="Shi Y."/>
            <person name="DeLong E.F."/>
        </authorList>
    </citation>
    <scope>NUCLEOTIDE SEQUENCE</scope>
</reference>
<sequence length="161" mass="17854">MSEAIVCRAMVPGEASTVSKLILNSFSEFISSEYTEEGISEFTKFVAPEALKRRITDSHFVQVAELDRKIIGMIEVRDNNHIALLFVDKAYQRHGVAKGLLQSALADARAANSELLRVTVNSSRYGVTAYQKFGFRQTGPERTVNGIAFIPMAMQLHNEDG</sequence>
<keyword evidence="2" id="KW-0808">Transferase</keyword>
<dbReference type="InterPro" id="IPR016181">
    <property type="entry name" value="Acyl_CoA_acyltransferase"/>
</dbReference>
<name>E0XUJ6_9BACT</name>
<dbReference type="Pfam" id="PF13673">
    <property type="entry name" value="Acetyltransf_10"/>
    <property type="match status" value="1"/>
</dbReference>
<protein>
    <submittedName>
        <fullName evidence="2">Histone acetyltransferase hpa2 and related acetyltransferases</fullName>
    </submittedName>
</protein>
<evidence type="ECO:0000313" key="2">
    <source>
        <dbReference type="EMBL" id="ADI18087.1"/>
    </source>
</evidence>
<feature type="domain" description="N-acetyltransferase" evidence="1">
    <location>
        <begin position="5"/>
        <end position="157"/>
    </location>
</feature>
<dbReference type="PROSITE" id="PS51186">
    <property type="entry name" value="GNAT"/>
    <property type="match status" value="1"/>
</dbReference>
<organism evidence="2">
    <name type="scientific">uncultured Acidobacteriales bacterium HF0200_23L05</name>
    <dbReference type="NCBI Taxonomy" id="710732"/>
    <lineage>
        <taxon>Bacteria</taxon>
        <taxon>Pseudomonadati</taxon>
        <taxon>Acidobacteriota</taxon>
        <taxon>Terriglobia</taxon>
        <taxon>Terriglobales</taxon>
        <taxon>environmental samples</taxon>
    </lineage>
</organism>
<dbReference type="GO" id="GO:0016747">
    <property type="term" value="F:acyltransferase activity, transferring groups other than amino-acyl groups"/>
    <property type="evidence" value="ECO:0007669"/>
    <property type="project" value="InterPro"/>
</dbReference>
<proteinExistence type="predicted"/>
<dbReference type="Gene3D" id="3.40.630.30">
    <property type="match status" value="1"/>
</dbReference>